<feature type="domain" description="ABC transporter" evidence="5">
    <location>
        <begin position="23"/>
        <end position="264"/>
    </location>
</feature>
<dbReference type="STRING" id="485913.Krac_3229"/>
<keyword evidence="3" id="KW-0547">Nucleotide-binding</keyword>
<keyword evidence="4" id="KW-0067">ATP-binding</keyword>
<dbReference type="InterPro" id="IPR027417">
    <property type="entry name" value="P-loop_NTPase"/>
</dbReference>
<dbReference type="OrthoDB" id="9804819at2"/>
<evidence type="ECO:0000313" key="6">
    <source>
        <dbReference type="EMBL" id="EFH82418.1"/>
    </source>
</evidence>
<dbReference type="InParanoid" id="D6U0S8"/>
<reference evidence="6 7" key="1">
    <citation type="journal article" date="2011" name="Stand. Genomic Sci.">
        <title>Non-contiguous finished genome sequence and contextual data of the filamentous soil bacterium Ktedonobacter racemifer type strain (SOSP1-21).</title>
        <authorList>
            <person name="Chang Y.J."/>
            <person name="Land M."/>
            <person name="Hauser L."/>
            <person name="Chertkov O."/>
            <person name="Del Rio T.G."/>
            <person name="Nolan M."/>
            <person name="Copeland A."/>
            <person name="Tice H."/>
            <person name="Cheng J.F."/>
            <person name="Lucas S."/>
            <person name="Han C."/>
            <person name="Goodwin L."/>
            <person name="Pitluck S."/>
            <person name="Ivanova N."/>
            <person name="Ovchinikova G."/>
            <person name="Pati A."/>
            <person name="Chen A."/>
            <person name="Palaniappan K."/>
            <person name="Mavromatis K."/>
            <person name="Liolios K."/>
            <person name="Brettin T."/>
            <person name="Fiebig A."/>
            <person name="Rohde M."/>
            <person name="Abt B."/>
            <person name="Goker M."/>
            <person name="Detter J.C."/>
            <person name="Woyke T."/>
            <person name="Bristow J."/>
            <person name="Eisen J.A."/>
            <person name="Markowitz V."/>
            <person name="Hugenholtz P."/>
            <person name="Kyrpides N.C."/>
            <person name="Klenk H.P."/>
            <person name="Lapidus A."/>
        </authorList>
    </citation>
    <scope>NUCLEOTIDE SEQUENCE [LARGE SCALE GENOMIC DNA]</scope>
    <source>
        <strain evidence="7">DSM 44963</strain>
    </source>
</reference>
<dbReference type="InterPro" id="IPR050763">
    <property type="entry name" value="ABC_transporter_ATP-binding"/>
</dbReference>
<dbReference type="InterPro" id="IPR017871">
    <property type="entry name" value="ABC_transporter-like_CS"/>
</dbReference>
<dbReference type="GO" id="GO:0005524">
    <property type="term" value="F:ATP binding"/>
    <property type="evidence" value="ECO:0007669"/>
    <property type="project" value="UniProtKB-KW"/>
</dbReference>
<sequence length="339" mass="38273">MTQETLVPIDTSHIPHSTETPIISVENLVKRYKKATKNAVDQISFSVAPGTLFALLGPNGSGKTTTISMLTTTLALTSGTIRIAGYDLATQAHLIRSQIGIIFQKPSLDLNLTAEENIRLHATLYGLYPYRPLFRLMPKTYRAQVQELAHLLSIEESLFKPVKTFSGGMKRKLEIVRSLLHRPEILFLDEPTTGLDPESRRELWDHLRQVRAESGTTIFLTTHYLEEAEGADNILIINRGQIVSTGSPQQIKTSLTQPMLFIDAHEREQLRAELHTKNIDFKEDGFFSIALENQQVHQLLKSINTPLSMVQTHTPSLEDAYIHIIKQEYIDEQTEAHTK</sequence>
<dbReference type="InterPro" id="IPR003439">
    <property type="entry name" value="ABC_transporter-like_ATP-bd"/>
</dbReference>
<evidence type="ECO:0000259" key="5">
    <source>
        <dbReference type="PROSITE" id="PS50893"/>
    </source>
</evidence>
<dbReference type="eggNOG" id="COG1131">
    <property type="taxonomic scope" value="Bacteria"/>
</dbReference>
<dbReference type="Pfam" id="PF00005">
    <property type="entry name" value="ABC_tran"/>
    <property type="match status" value="1"/>
</dbReference>
<dbReference type="Gene3D" id="3.40.50.300">
    <property type="entry name" value="P-loop containing nucleotide triphosphate hydrolases"/>
    <property type="match status" value="1"/>
</dbReference>
<gene>
    <name evidence="6" type="ORF">Krac_3229</name>
</gene>
<evidence type="ECO:0000256" key="3">
    <source>
        <dbReference type="ARBA" id="ARBA00022741"/>
    </source>
</evidence>
<dbReference type="PROSITE" id="PS50893">
    <property type="entry name" value="ABC_TRANSPORTER_2"/>
    <property type="match status" value="1"/>
</dbReference>
<comment type="similarity">
    <text evidence="1">Belongs to the ABC transporter superfamily.</text>
</comment>
<keyword evidence="7" id="KW-1185">Reference proteome</keyword>
<protein>
    <submittedName>
        <fullName evidence="6">ABC transporter related protein</fullName>
    </submittedName>
</protein>
<evidence type="ECO:0000256" key="1">
    <source>
        <dbReference type="ARBA" id="ARBA00005417"/>
    </source>
</evidence>
<name>D6U0S8_KTERA</name>
<evidence type="ECO:0000313" key="7">
    <source>
        <dbReference type="Proteomes" id="UP000004508"/>
    </source>
</evidence>
<keyword evidence="2" id="KW-0813">Transport</keyword>
<dbReference type="PROSITE" id="PS00211">
    <property type="entry name" value="ABC_TRANSPORTER_1"/>
    <property type="match status" value="1"/>
</dbReference>
<evidence type="ECO:0000256" key="4">
    <source>
        <dbReference type="ARBA" id="ARBA00022840"/>
    </source>
</evidence>
<comment type="caution">
    <text evidence="6">The sequence shown here is derived from an EMBL/GenBank/DDBJ whole genome shotgun (WGS) entry which is preliminary data.</text>
</comment>
<organism evidence="6 7">
    <name type="scientific">Ktedonobacter racemifer DSM 44963</name>
    <dbReference type="NCBI Taxonomy" id="485913"/>
    <lineage>
        <taxon>Bacteria</taxon>
        <taxon>Bacillati</taxon>
        <taxon>Chloroflexota</taxon>
        <taxon>Ktedonobacteria</taxon>
        <taxon>Ktedonobacterales</taxon>
        <taxon>Ktedonobacteraceae</taxon>
        <taxon>Ktedonobacter</taxon>
    </lineage>
</organism>
<dbReference type="PANTHER" id="PTHR42711">
    <property type="entry name" value="ABC TRANSPORTER ATP-BINDING PROTEIN"/>
    <property type="match status" value="1"/>
</dbReference>
<dbReference type="AlphaFoldDB" id="D6U0S8"/>
<evidence type="ECO:0000256" key="2">
    <source>
        <dbReference type="ARBA" id="ARBA00022448"/>
    </source>
</evidence>
<dbReference type="GO" id="GO:0016887">
    <property type="term" value="F:ATP hydrolysis activity"/>
    <property type="evidence" value="ECO:0007669"/>
    <property type="project" value="InterPro"/>
</dbReference>
<dbReference type="EMBL" id="ADVG01000004">
    <property type="protein sequence ID" value="EFH82418.1"/>
    <property type="molecule type" value="Genomic_DNA"/>
</dbReference>
<dbReference type="Proteomes" id="UP000004508">
    <property type="component" value="Unassembled WGS sequence"/>
</dbReference>
<proteinExistence type="inferred from homology"/>
<dbReference type="SMART" id="SM00382">
    <property type="entry name" value="AAA"/>
    <property type="match status" value="1"/>
</dbReference>
<dbReference type="RefSeq" id="WP_007920513.1">
    <property type="nucleotide sequence ID" value="NZ_ADVG01000004.1"/>
</dbReference>
<accession>D6U0S8</accession>
<dbReference type="PANTHER" id="PTHR42711:SF5">
    <property type="entry name" value="ABC TRANSPORTER ATP-BINDING PROTEIN NATA"/>
    <property type="match status" value="1"/>
</dbReference>
<dbReference type="SUPFAM" id="SSF52540">
    <property type="entry name" value="P-loop containing nucleoside triphosphate hydrolases"/>
    <property type="match status" value="1"/>
</dbReference>
<dbReference type="InterPro" id="IPR003593">
    <property type="entry name" value="AAA+_ATPase"/>
</dbReference>